<dbReference type="InterPro" id="IPR011992">
    <property type="entry name" value="EF-hand-dom_pair"/>
</dbReference>
<comment type="cofactor">
    <cofactor evidence="1">
        <name>Mg(2+)</name>
        <dbReference type="ChEBI" id="CHEBI:18420"/>
    </cofactor>
</comment>
<dbReference type="InterPro" id="IPR002048">
    <property type="entry name" value="EF_hand_dom"/>
</dbReference>
<protein>
    <recommendedName>
        <fullName evidence="12">Calmodulin</fullName>
    </recommendedName>
</protein>
<dbReference type="AlphaFoldDB" id="A0A7S2KUB8"/>
<feature type="domain" description="EF-hand" evidence="10">
    <location>
        <begin position="217"/>
        <end position="252"/>
    </location>
</feature>
<proteinExistence type="inferred from homology"/>
<accession>A0A7S2KUB8</accession>
<dbReference type="GO" id="GO:0004674">
    <property type="term" value="F:protein serine/threonine kinase activity"/>
    <property type="evidence" value="ECO:0007669"/>
    <property type="project" value="UniProtKB-KW"/>
</dbReference>
<evidence type="ECO:0000313" key="11">
    <source>
        <dbReference type="EMBL" id="CAD9587071.1"/>
    </source>
</evidence>
<gene>
    <name evidence="11" type="ORF">BRAN1462_LOCUS33275</name>
</gene>
<dbReference type="InterPro" id="IPR011009">
    <property type="entry name" value="Kinase-like_dom_sf"/>
</dbReference>
<keyword evidence="5" id="KW-0418">Kinase</keyword>
<evidence type="ECO:0000256" key="8">
    <source>
        <dbReference type="ARBA" id="ARBA00024334"/>
    </source>
</evidence>
<name>A0A7S2KUB8_9DINO</name>
<comment type="similarity">
    <text evidence="8">Belongs to the protein kinase superfamily. Ser/Thr protein kinase family. CDPK subfamily.</text>
</comment>
<organism evidence="11">
    <name type="scientific">Zooxanthella nutricula</name>
    <dbReference type="NCBI Taxonomy" id="1333877"/>
    <lineage>
        <taxon>Eukaryota</taxon>
        <taxon>Sar</taxon>
        <taxon>Alveolata</taxon>
        <taxon>Dinophyceae</taxon>
        <taxon>Peridiniales</taxon>
        <taxon>Peridiniales incertae sedis</taxon>
        <taxon>Zooxanthella</taxon>
    </lineage>
</organism>
<dbReference type="InterPro" id="IPR000719">
    <property type="entry name" value="Prot_kinase_dom"/>
</dbReference>
<evidence type="ECO:0000256" key="1">
    <source>
        <dbReference type="ARBA" id="ARBA00001946"/>
    </source>
</evidence>
<evidence type="ECO:0008006" key="12">
    <source>
        <dbReference type="Google" id="ProtNLM"/>
    </source>
</evidence>
<dbReference type="PROSITE" id="PS50011">
    <property type="entry name" value="PROTEIN_KINASE_DOM"/>
    <property type="match status" value="1"/>
</dbReference>
<evidence type="ECO:0000259" key="10">
    <source>
        <dbReference type="PROSITE" id="PS50222"/>
    </source>
</evidence>
<dbReference type="PROSITE" id="PS50222">
    <property type="entry name" value="EF_HAND_2"/>
    <property type="match status" value="2"/>
</dbReference>
<keyword evidence="2" id="KW-0723">Serine/threonine-protein kinase</keyword>
<dbReference type="GO" id="GO:0005509">
    <property type="term" value="F:calcium ion binding"/>
    <property type="evidence" value="ECO:0007669"/>
    <property type="project" value="InterPro"/>
</dbReference>
<evidence type="ECO:0000256" key="3">
    <source>
        <dbReference type="ARBA" id="ARBA00022679"/>
    </source>
</evidence>
<evidence type="ECO:0000256" key="7">
    <source>
        <dbReference type="ARBA" id="ARBA00022840"/>
    </source>
</evidence>
<dbReference type="GO" id="GO:0005524">
    <property type="term" value="F:ATP binding"/>
    <property type="evidence" value="ECO:0007669"/>
    <property type="project" value="UniProtKB-KW"/>
</dbReference>
<dbReference type="Pfam" id="PF00069">
    <property type="entry name" value="Pkinase"/>
    <property type="match status" value="1"/>
</dbReference>
<keyword evidence="6" id="KW-0106">Calcium</keyword>
<evidence type="ECO:0000256" key="2">
    <source>
        <dbReference type="ARBA" id="ARBA00022527"/>
    </source>
</evidence>
<dbReference type="PROSITE" id="PS00018">
    <property type="entry name" value="EF_HAND_1"/>
    <property type="match status" value="1"/>
</dbReference>
<dbReference type="SMART" id="SM00054">
    <property type="entry name" value="EFh"/>
    <property type="match status" value="2"/>
</dbReference>
<evidence type="ECO:0000256" key="6">
    <source>
        <dbReference type="ARBA" id="ARBA00022837"/>
    </source>
</evidence>
<dbReference type="EMBL" id="HBGW01052390">
    <property type="protein sequence ID" value="CAD9587071.1"/>
    <property type="molecule type" value="Transcribed_RNA"/>
</dbReference>
<dbReference type="SUPFAM" id="SSF47473">
    <property type="entry name" value="EF-hand"/>
    <property type="match status" value="1"/>
</dbReference>
<reference evidence="11" key="1">
    <citation type="submission" date="2021-01" db="EMBL/GenBank/DDBJ databases">
        <authorList>
            <person name="Corre E."/>
            <person name="Pelletier E."/>
            <person name="Niang G."/>
            <person name="Scheremetjew M."/>
            <person name="Finn R."/>
            <person name="Kale V."/>
            <person name="Holt S."/>
            <person name="Cochrane G."/>
            <person name="Meng A."/>
            <person name="Brown T."/>
            <person name="Cohen L."/>
        </authorList>
    </citation>
    <scope>NUCLEOTIDE SEQUENCE</scope>
    <source>
        <strain evidence="11">RCC3387</strain>
    </source>
</reference>
<evidence type="ECO:0000256" key="4">
    <source>
        <dbReference type="ARBA" id="ARBA00022741"/>
    </source>
</evidence>
<keyword evidence="7" id="KW-0067">ATP-binding</keyword>
<keyword evidence="4" id="KW-0547">Nucleotide-binding</keyword>
<dbReference type="Gene3D" id="1.10.238.10">
    <property type="entry name" value="EF-hand"/>
    <property type="match status" value="1"/>
</dbReference>
<keyword evidence="3" id="KW-0808">Transferase</keyword>
<dbReference type="SUPFAM" id="SSF56112">
    <property type="entry name" value="Protein kinase-like (PK-like)"/>
    <property type="match status" value="1"/>
</dbReference>
<dbReference type="Gene3D" id="1.10.510.10">
    <property type="entry name" value="Transferase(Phosphotransferase) domain 1"/>
    <property type="match status" value="1"/>
</dbReference>
<evidence type="ECO:0000256" key="5">
    <source>
        <dbReference type="ARBA" id="ARBA00022777"/>
    </source>
</evidence>
<dbReference type="PANTHER" id="PTHR24349">
    <property type="entry name" value="SERINE/THREONINE-PROTEIN KINASE"/>
    <property type="match status" value="1"/>
</dbReference>
<feature type="domain" description="Protein kinase" evidence="9">
    <location>
        <begin position="1"/>
        <end position="132"/>
    </location>
</feature>
<sequence>MIADFGSTAARGEGLGGDPRYCAPEVIVFSEATTNATDCWSLGVTLYELLCGQLPFIKHRNISGWLDFQRHQDGKLIRRLQRAWNQVERGKLREVDCAEVEEGPGRDLARRMLQVDPAARLGLSQALRHPFLELAAHLERRRAAPALPSEAIAAHVQHFKGFKLRQVIIQLVESRLQGEHLDFYANLWDRYDIDGIGTLSRARFDAYWETVAYPAGERKPPAEQVFEIVDMDADGRVTFDDFVALNFDLDLLDPDARERCLHSAFESIQSPDGGVHLHNLRDMLGDQAQVAVEHLFAEMDASAQGIITREEFFDYVESLNAREWQPLRNTCFSAEEL</sequence>
<feature type="domain" description="EF-hand" evidence="10">
    <location>
        <begin position="287"/>
        <end position="322"/>
    </location>
</feature>
<dbReference type="InterPro" id="IPR018247">
    <property type="entry name" value="EF_Hand_1_Ca_BS"/>
</dbReference>
<dbReference type="InterPro" id="IPR050205">
    <property type="entry name" value="CDPK_Ser/Thr_kinases"/>
</dbReference>
<evidence type="ECO:0000259" key="9">
    <source>
        <dbReference type="PROSITE" id="PS50011"/>
    </source>
</evidence>